<feature type="region of interest" description="Disordered" evidence="1">
    <location>
        <begin position="1"/>
        <end position="36"/>
    </location>
</feature>
<dbReference type="GO" id="GO:0008168">
    <property type="term" value="F:methyltransferase activity"/>
    <property type="evidence" value="ECO:0007669"/>
    <property type="project" value="UniProtKB-KW"/>
</dbReference>
<dbReference type="InterPro" id="IPR029063">
    <property type="entry name" value="SAM-dependent_MTases_sf"/>
</dbReference>
<dbReference type="GO" id="GO:0032259">
    <property type="term" value="P:methylation"/>
    <property type="evidence" value="ECO:0007669"/>
    <property type="project" value="UniProtKB-KW"/>
</dbReference>
<keyword evidence="2" id="KW-0489">Methyltransferase</keyword>
<dbReference type="EMBL" id="JACBZD010000002">
    <property type="protein sequence ID" value="NYI07803.1"/>
    <property type="molecule type" value="Genomic_DNA"/>
</dbReference>
<dbReference type="AlphaFoldDB" id="A0A852ZZK4"/>
<name>A0A852ZZK4_9ACTN</name>
<dbReference type="Proteomes" id="UP000567795">
    <property type="component" value="Unassembled WGS sequence"/>
</dbReference>
<feature type="region of interest" description="Disordered" evidence="1">
    <location>
        <begin position="67"/>
        <end position="90"/>
    </location>
</feature>
<evidence type="ECO:0000256" key="1">
    <source>
        <dbReference type="SAM" id="MobiDB-lite"/>
    </source>
</evidence>
<sequence length="90" mass="9288">MARSPPALRAAGVSDVAVPPGHGPYQGAPQHDPFDAVNVTSDVAGVSPHWLDQLAPRGRLIAPIAHGGARRWPAPAAHRVDPSPRLGSSP</sequence>
<keyword evidence="3" id="KW-1185">Reference proteome</keyword>
<gene>
    <name evidence="2" type="ORF">FHU37_004832</name>
</gene>
<keyword evidence="2" id="KW-0808">Transferase</keyword>
<protein>
    <submittedName>
        <fullName evidence="2">Protein-L-isoaspartate O-methyltransferase</fullName>
    </submittedName>
</protein>
<reference evidence="2 3" key="1">
    <citation type="submission" date="2020-07" db="EMBL/GenBank/DDBJ databases">
        <title>Sequencing the genomes of 1000 actinobacteria strains.</title>
        <authorList>
            <person name="Klenk H.-P."/>
        </authorList>
    </citation>
    <scope>NUCLEOTIDE SEQUENCE [LARGE SCALE GENOMIC DNA]</scope>
    <source>
        <strain evidence="2 3">DSM 42178</strain>
    </source>
</reference>
<dbReference type="Pfam" id="PF01135">
    <property type="entry name" value="PCMT"/>
    <property type="match status" value="1"/>
</dbReference>
<organism evidence="2 3">
    <name type="scientific">Allostreptomyces psammosilenae</name>
    <dbReference type="NCBI Taxonomy" id="1892865"/>
    <lineage>
        <taxon>Bacteria</taxon>
        <taxon>Bacillati</taxon>
        <taxon>Actinomycetota</taxon>
        <taxon>Actinomycetes</taxon>
        <taxon>Kitasatosporales</taxon>
        <taxon>Streptomycetaceae</taxon>
        <taxon>Allostreptomyces</taxon>
    </lineage>
</organism>
<proteinExistence type="predicted"/>
<evidence type="ECO:0000313" key="2">
    <source>
        <dbReference type="EMBL" id="NYI07803.1"/>
    </source>
</evidence>
<comment type="caution">
    <text evidence="2">The sequence shown here is derived from an EMBL/GenBank/DDBJ whole genome shotgun (WGS) entry which is preliminary data.</text>
</comment>
<dbReference type="Gene3D" id="3.40.50.150">
    <property type="entry name" value="Vaccinia Virus protein VP39"/>
    <property type="match status" value="1"/>
</dbReference>
<accession>A0A852ZZK4</accession>
<evidence type="ECO:0000313" key="3">
    <source>
        <dbReference type="Proteomes" id="UP000567795"/>
    </source>
</evidence>
<dbReference type="RefSeq" id="WP_179816742.1">
    <property type="nucleotide sequence ID" value="NZ_JACBZD010000002.1"/>
</dbReference>